<dbReference type="GO" id="GO:0005886">
    <property type="term" value="C:plasma membrane"/>
    <property type="evidence" value="ECO:0007669"/>
    <property type="project" value="UniProtKB-SubCell"/>
</dbReference>
<evidence type="ECO:0000256" key="2">
    <source>
        <dbReference type="ARBA" id="ARBA00006433"/>
    </source>
</evidence>
<keyword evidence="13" id="KW-1185">Reference proteome</keyword>
<feature type="transmembrane region" description="Helical" evidence="10">
    <location>
        <begin position="230"/>
        <end position="248"/>
    </location>
</feature>
<accession>A0A542E5Z1</accession>
<evidence type="ECO:0000256" key="1">
    <source>
        <dbReference type="ARBA" id="ARBA00004651"/>
    </source>
</evidence>
<keyword evidence="7" id="KW-0059">Arsenical resistance</keyword>
<dbReference type="AlphaFoldDB" id="A0A542E5Z1"/>
<evidence type="ECO:0000256" key="8">
    <source>
        <dbReference type="ARBA" id="ARBA00022989"/>
    </source>
</evidence>
<dbReference type="PANTHER" id="PTHR43302">
    <property type="entry name" value="TRANSPORTER ARSB-RELATED"/>
    <property type="match status" value="1"/>
</dbReference>
<evidence type="ECO:0000259" key="11">
    <source>
        <dbReference type="Pfam" id="PF03600"/>
    </source>
</evidence>
<dbReference type="PANTHER" id="PTHR43302:SF5">
    <property type="entry name" value="TRANSPORTER ARSB-RELATED"/>
    <property type="match status" value="1"/>
</dbReference>
<keyword evidence="5" id="KW-1003">Cell membrane</keyword>
<feature type="transmembrane region" description="Helical" evidence="10">
    <location>
        <begin position="53"/>
        <end position="72"/>
    </location>
</feature>
<evidence type="ECO:0000256" key="6">
    <source>
        <dbReference type="ARBA" id="ARBA00022692"/>
    </source>
</evidence>
<comment type="similarity">
    <text evidence="2">Belongs to the ArsB family.</text>
</comment>
<gene>
    <name evidence="12" type="ORF">FB458_3890</name>
</gene>
<reference evidence="12 13" key="1">
    <citation type="submission" date="2019-06" db="EMBL/GenBank/DDBJ databases">
        <title>Sequencing the genomes of 1000 actinobacteria strains.</title>
        <authorList>
            <person name="Klenk H.-P."/>
        </authorList>
    </citation>
    <scope>NUCLEOTIDE SEQUENCE [LARGE SCALE GENOMIC DNA]</scope>
    <source>
        <strain evidence="12 13">DSM 18607</strain>
    </source>
</reference>
<feature type="transmembrane region" description="Helical" evidence="10">
    <location>
        <begin position="303"/>
        <end position="327"/>
    </location>
</feature>
<dbReference type="GO" id="GO:0046685">
    <property type="term" value="P:response to arsenic-containing substance"/>
    <property type="evidence" value="ECO:0007669"/>
    <property type="project" value="UniProtKB-KW"/>
</dbReference>
<comment type="subcellular location">
    <subcellularLocation>
        <location evidence="1">Cell membrane</location>
        <topology evidence="1">Multi-pass membrane protein</topology>
    </subcellularLocation>
</comment>
<organism evidence="12 13">
    <name type="scientific">Lapillicoccus jejuensis</name>
    <dbReference type="NCBI Taxonomy" id="402171"/>
    <lineage>
        <taxon>Bacteria</taxon>
        <taxon>Bacillati</taxon>
        <taxon>Actinomycetota</taxon>
        <taxon>Actinomycetes</taxon>
        <taxon>Micrococcales</taxon>
        <taxon>Intrasporangiaceae</taxon>
        <taxon>Lapillicoccus</taxon>
    </lineage>
</organism>
<dbReference type="EMBL" id="VFMN01000001">
    <property type="protein sequence ID" value="TQJ10752.1"/>
    <property type="molecule type" value="Genomic_DNA"/>
</dbReference>
<feature type="domain" description="Citrate transporter-like" evidence="11">
    <location>
        <begin position="12"/>
        <end position="295"/>
    </location>
</feature>
<evidence type="ECO:0000256" key="10">
    <source>
        <dbReference type="SAM" id="Phobius"/>
    </source>
</evidence>
<comment type="similarity">
    <text evidence="3">Belongs to the CitM (TC 2.A.11) transporter family.</text>
</comment>
<name>A0A542E5Z1_9MICO</name>
<comment type="caution">
    <text evidence="12">The sequence shown here is derived from an EMBL/GenBank/DDBJ whole genome shotgun (WGS) entry which is preliminary data.</text>
</comment>
<dbReference type="Pfam" id="PF03600">
    <property type="entry name" value="CitMHS"/>
    <property type="match status" value="1"/>
</dbReference>
<feature type="transmembrane region" description="Helical" evidence="10">
    <location>
        <begin position="348"/>
        <end position="365"/>
    </location>
</feature>
<evidence type="ECO:0000256" key="9">
    <source>
        <dbReference type="ARBA" id="ARBA00023136"/>
    </source>
</evidence>
<keyword evidence="6 10" id="KW-0812">Transmembrane</keyword>
<evidence type="ECO:0000256" key="3">
    <source>
        <dbReference type="ARBA" id="ARBA00009843"/>
    </source>
</evidence>
<evidence type="ECO:0000256" key="7">
    <source>
        <dbReference type="ARBA" id="ARBA00022849"/>
    </source>
</evidence>
<dbReference type="RefSeq" id="WP_246061386.1">
    <property type="nucleotide sequence ID" value="NZ_BAAAPR010000023.1"/>
</dbReference>
<evidence type="ECO:0000256" key="5">
    <source>
        <dbReference type="ARBA" id="ARBA00022475"/>
    </source>
</evidence>
<dbReference type="Proteomes" id="UP000317893">
    <property type="component" value="Unassembled WGS sequence"/>
</dbReference>
<feature type="transmembrane region" description="Helical" evidence="10">
    <location>
        <begin position="140"/>
        <end position="158"/>
    </location>
</feature>
<proteinExistence type="inferred from homology"/>
<evidence type="ECO:0000313" key="13">
    <source>
        <dbReference type="Proteomes" id="UP000317893"/>
    </source>
</evidence>
<evidence type="ECO:0000313" key="12">
    <source>
        <dbReference type="EMBL" id="TQJ10752.1"/>
    </source>
</evidence>
<dbReference type="InterPro" id="IPR004680">
    <property type="entry name" value="Cit_transptr-like_dom"/>
</dbReference>
<dbReference type="GO" id="GO:0015105">
    <property type="term" value="F:arsenite transmembrane transporter activity"/>
    <property type="evidence" value="ECO:0007669"/>
    <property type="project" value="InterPro"/>
</dbReference>
<dbReference type="PRINTS" id="PR00758">
    <property type="entry name" value="ARSENICPUMP"/>
</dbReference>
<keyword evidence="9 10" id="KW-0472">Membrane</keyword>
<keyword evidence="8 10" id="KW-1133">Transmembrane helix</keyword>
<keyword evidence="4" id="KW-0813">Transport</keyword>
<evidence type="ECO:0000256" key="4">
    <source>
        <dbReference type="ARBA" id="ARBA00022448"/>
    </source>
</evidence>
<protein>
    <submittedName>
        <fullName evidence="12">Arsenite efflux membrane protein ArsB</fullName>
    </submittedName>
</protein>
<sequence>MLSGAELSDLAGRVVPVLGFLVAITVVAEIADLAGVFDVAAHWAARAGRGRVWVLWLLVVGLACVATIVLSLDTTAVLLTPVAVTVARQVGVPPLPFAMATLWLANTGSLLLPVSNLTNLLALHRLDVLGVGHSGYLRTAWAPALAAIVATVLVLAVRHRRALTGRYDAPSAPEPHDRVLLVVAGACCVLLGPAFVAGLTPWIPSTIAAVVLVITTMVRDRSLLRRVSVPWKMVIGVSVLFLVVQLALDHGLKDLLAHLVGTGNGAGALFRVGAVGALAANLVNNLPAYLALESVSSDTVGRLFALLIGVNVGPLVTVWASLATLLWRQRCRSAGLEVKAAYLAREGLLCAVVAVGAAVGALVLVA</sequence>
<dbReference type="InterPro" id="IPR000802">
    <property type="entry name" value="Arsenical_pump_ArsB"/>
</dbReference>
<feature type="transmembrane region" description="Helical" evidence="10">
    <location>
        <begin position="20"/>
        <end position="41"/>
    </location>
</feature>
<feature type="transmembrane region" description="Helical" evidence="10">
    <location>
        <begin position="202"/>
        <end position="218"/>
    </location>
</feature>